<organism evidence="2 3">
    <name type="scientific">Meiothermus hypogaeus NBRC 106114</name>
    <dbReference type="NCBI Taxonomy" id="1227553"/>
    <lineage>
        <taxon>Bacteria</taxon>
        <taxon>Thermotogati</taxon>
        <taxon>Deinococcota</taxon>
        <taxon>Deinococci</taxon>
        <taxon>Thermales</taxon>
        <taxon>Thermaceae</taxon>
        <taxon>Meiothermus</taxon>
    </lineage>
</organism>
<dbReference type="AlphaFoldDB" id="A0A511R051"/>
<dbReference type="EMBL" id="BJXL01000028">
    <property type="protein sequence ID" value="GEM82993.1"/>
    <property type="molecule type" value="Genomic_DNA"/>
</dbReference>
<proteinExistence type="predicted"/>
<evidence type="ECO:0008006" key="4">
    <source>
        <dbReference type="Google" id="ProtNLM"/>
    </source>
</evidence>
<name>A0A511R051_9DEIN</name>
<dbReference type="Pfam" id="PF11306">
    <property type="entry name" value="DUF3108"/>
    <property type="match status" value="1"/>
</dbReference>
<evidence type="ECO:0000313" key="2">
    <source>
        <dbReference type="EMBL" id="GEM82993.1"/>
    </source>
</evidence>
<sequence>MKGMDWAIPQSLWYSLRYAGHPAGEQRLTVEPRRDGLRLTLEANVELPPPKTRQRWESEVDPLGLPRRYRERVEGNGARVMEVDFSREDGLVTVSQGKDDFAIPYLAEMYDPLSLILAVGRLKLEVGEVEKFALVGGRVYVERLPDQTLEVDAAGEKTLRNMRVYRLRPGLSLLYFDEDGYPVRLTQKVGEHVFEAELTQVQRLEAGQRLPPMQGRQEPAQRSNAQRNGHPRIVAGEPSKPRVVSGEPPKEREGGSSSRRRRRRRRYS</sequence>
<feature type="region of interest" description="Disordered" evidence="1">
    <location>
        <begin position="204"/>
        <end position="268"/>
    </location>
</feature>
<protein>
    <recommendedName>
        <fullName evidence="4">DUF3108 domain-containing protein</fullName>
    </recommendedName>
</protein>
<reference evidence="2 3" key="1">
    <citation type="submission" date="2019-07" db="EMBL/GenBank/DDBJ databases">
        <title>Whole genome shotgun sequence of Meiothermus hypogaeus NBRC 106114.</title>
        <authorList>
            <person name="Hosoyama A."/>
            <person name="Uohara A."/>
            <person name="Ohji S."/>
            <person name="Ichikawa N."/>
        </authorList>
    </citation>
    <scope>NUCLEOTIDE SEQUENCE [LARGE SCALE GENOMIC DNA]</scope>
    <source>
        <strain evidence="2 3">NBRC 106114</strain>
    </source>
</reference>
<dbReference type="Proteomes" id="UP000321197">
    <property type="component" value="Unassembled WGS sequence"/>
</dbReference>
<accession>A0A511R051</accession>
<dbReference type="InterPro" id="IPR021457">
    <property type="entry name" value="DUF3108"/>
</dbReference>
<evidence type="ECO:0000256" key="1">
    <source>
        <dbReference type="SAM" id="MobiDB-lite"/>
    </source>
</evidence>
<comment type="caution">
    <text evidence="2">The sequence shown here is derived from an EMBL/GenBank/DDBJ whole genome shotgun (WGS) entry which is preliminary data.</text>
</comment>
<gene>
    <name evidence="2" type="ORF">MHY01S_11590</name>
</gene>
<feature type="compositionally biased region" description="Basic residues" evidence="1">
    <location>
        <begin position="258"/>
        <end position="268"/>
    </location>
</feature>
<evidence type="ECO:0000313" key="3">
    <source>
        <dbReference type="Proteomes" id="UP000321197"/>
    </source>
</evidence>